<comment type="caution">
    <text evidence="3">The sequence shown here is derived from an EMBL/GenBank/DDBJ whole genome shotgun (WGS) entry which is preliminary data.</text>
</comment>
<evidence type="ECO:0000313" key="4">
    <source>
        <dbReference type="Proteomes" id="UP000664698"/>
    </source>
</evidence>
<organism evidence="3 4">
    <name type="scientific">Algoriphagus aestuariicola</name>
    <dbReference type="NCBI Taxonomy" id="1852016"/>
    <lineage>
        <taxon>Bacteria</taxon>
        <taxon>Pseudomonadati</taxon>
        <taxon>Bacteroidota</taxon>
        <taxon>Cytophagia</taxon>
        <taxon>Cytophagales</taxon>
        <taxon>Cyclobacteriaceae</taxon>
        <taxon>Algoriphagus</taxon>
    </lineage>
</organism>
<evidence type="ECO:0000313" key="3">
    <source>
        <dbReference type="EMBL" id="MBN7803108.1"/>
    </source>
</evidence>
<dbReference type="InterPro" id="IPR036761">
    <property type="entry name" value="TTHA0802/YceI-like_sf"/>
</dbReference>
<dbReference type="SUPFAM" id="SSF101874">
    <property type="entry name" value="YceI-like"/>
    <property type="match status" value="1"/>
</dbReference>
<feature type="signal peptide" evidence="1">
    <location>
        <begin position="1"/>
        <end position="16"/>
    </location>
</feature>
<dbReference type="Proteomes" id="UP000664698">
    <property type="component" value="Unassembled WGS sequence"/>
</dbReference>
<accession>A0ABS3BVG4</accession>
<evidence type="ECO:0000259" key="2">
    <source>
        <dbReference type="SMART" id="SM00867"/>
    </source>
</evidence>
<dbReference type="Pfam" id="PF04264">
    <property type="entry name" value="YceI"/>
    <property type="match status" value="1"/>
</dbReference>
<dbReference type="Gene3D" id="2.40.128.110">
    <property type="entry name" value="Lipid/polyisoprenoid-binding, YceI-like"/>
    <property type="match status" value="1"/>
</dbReference>
<reference evidence="3 4" key="1">
    <citation type="submission" date="2021-03" db="EMBL/GenBank/DDBJ databases">
        <title>novel species isolated from a fishpond in China.</title>
        <authorList>
            <person name="Lu H."/>
            <person name="Cai Z."/>
        </authorList>
    </citation>
    <scope>NUCLEOTIDE SEQUENCE [LARGE SCALE GENOMIC DNA]</scope>
    <source>
        <strain evidence="3 4">JCM 31546</strain>
    </source>
</reference>
<feature type="chain" id="PRO_5045598980" evidence="1">
    <location>
        <begin position="17"/>
        <end position="195"/>
    </location>
</feature>
<dbReference type="PANTHER" id="PTHR34406:SF1">
    <property type="entry name" value="PROTEIN YCEI"/>
    <property type="match status" value="1"/>
</dbReference>
<dbReference type="RefSeq" id="WP_206571107.1">
    <property type="nucleotide sequence ID" value="NZ_JAFKCW010000005.1"/>
</dbReference>
<gene>
    <name evidence="3" type="ORF">J0A67_19700</name>
</gene>
<dbReference type="EMBL" id="JAFKCW010000005">
    <property type="protein sequence ID" value="MBN7803108.1"/>
    <property type="molecule type" value="Genomic_DNA"/>
</dbReference>
<evidence type="ECO:0000256" key="1">
    <source>
        <dbReference type="SAM" id="SignalP"/>
    </source>
</evidence>
<keyword evidence="4" id="KW-1185">Reference proteome</keyword>
<keyword evidence="1" id="KW-0732">Signal</keyword>
<protein>
    <submittedName>
        <fullName evidence="3">YceI family protein</fullName>
    </submittedName>
</protein>
<dbReference type="InterPro" id="IPR007372">
    <property type="entry name" value="Lipid/polyisoprenoid-bd_YceI"/>
</dbReference>
<feature type="domain" description="Lipid/polyisoprenoid-binding YceI-like" evidence="2">
    <location>
        <begin position="24"/>
        <end position="194"/>
    </location>
</feature>
<proteinExistence type="predicted"/>
<name>A0ABS3BVG4_9BACT</name>
<dbReference type="PANTHER" id="PTHR34406">
    <property type="entry name" value="PROTEIN YCEI"/>
    <property type="match status" value="1"/>
</dbReference>
<sequence length="195" mass="21309">MKLITTLILAVGTFFAATTEPLAPATVNKTESSVKWMAEKVTGKHWGFVPMSDAQLDVASGKITGGSFEMDMVNLTVEDLTDPKSKGNLTNHLKSDDFFSVEKFNTSTFQIKEAKTSNGTDYTISGDLTIKGITQPISFPAKVSVSGNQLTAAGEITFDRTKFDIKYRSSNFFENLADKAIYDEVKLEVKLVATI</sequence>
<dbReference type="SMART" id="SM00867">
    <property type="entry name" value="YceI"/>
    <property type="match status" value="1"/>
</dbReference>